<dbReference type="GO" id="GO:0003723">
    <property type="term" value="F:RNA binding"/>
    <property type="evidence" value="ECO:0007669"/>
    <property type="project" value="InterPro"/>
</dbReference>
<dbReference type="KEGG" id="ccai:NAS2_0298"/>
<dbReference type="InterPro" id="IPR016437">
    <property type="entry name" value="MCT-1/Tma20"/>
</dbReference>
<dbReference type="InterPro" id="IPR036974">
    <property type="entry name" value="PUA_sf"/>
</dbReference>
<dbReference type="SMART" id="SM00359">
    <property type="entry name" value="PUA"/>
    <property type="match status" value="1"/>
</dbReference>
<evidence type="ECO:0000313" key="3">
    <source>
        <dbReference type="Proteomes" id="UP000509448"/>
    </source>
</evidence>
<dbReference type="EMBL" id="AP018732">
    <property type="protein sequence ID" value="BBE41691.1"/>
    <property type="molecule type" value="Genomic_DNA"/>
</dbReference>
<dbReference type="Proteomes" id="UP000509448">
    <property type="component" value="Chromosome"/>
</dbReference>
<dbReference type="NCBIfam" id="TIGR00451">
    <property type="entry name" value="unchar_dom_2"/>
    <property type="match status" value="1"/>
</dbReference>
<reference evidence="2 3" key="1">
    <citation type="journal article" date="2019" name="ISME J.">
        <title>Isolation and characterization of a thermophilic sulfur- and iron-reducing thaumarchaeote from a terrestrial acidic hot spring.</title>
        <authorList>
            <person name="Kato S."/>
            <person name="Itoh T."/>
            <person name="Yuki M."/>
            <person name="Nagamori M."/>
            <person name="Ohnishi M."/>
            <person name="Uematsu K."/>
            <person name="Suzuki K."/>
            <person name="Takashina T."/>
            <person name="Ohkuma M."/>
        </authorList>
    </citation>
    <scope>NUCLEOTIDE SEQUENCE [LARGE SCALE GENOMIC DNA]</scope>
    <source>
        <strain evidence="2 3">NAS-02</strain>
    </source>
</reference>
<gene>
    <name evidence="2" type="ORF">NAS2_0298</name>
</gene>
<dbReference type="GO" id="GO:0001731">
    <property type="term" value="P:formation of translation preinitiation complex"/>
    <property type="evidence" value="ECO:0007669"/>
    <property type="project" value="TreeGrafter"/>
</dbReference>
<dbReference type="Gene3D" id="2.30.130.10">
    <property type="entry name" value="PUA domain"/>
    <property type="match status" value="1"/>
</dbReference>
<organism evidence="2 3">
    <name type="scientific">Conexivisphaera calida</name>
    <dbReference type="NCBI Taxonomy" id="1874277"/>
    <lineage>
        <taxon>Archaea</taxon>
        <taxon>Nitrososphaerota</taxon>
        <taxon>Conexivisphaeria</taxon>
        <taxon>Conexivisphaerales</taxon>
        <taxon>Conexivisphaeraceae</taxon>
        <taxon>Conexivisphaera</taxon>
    </lineage>
</organism>
<feature type="domain" description="PUA" evidence="1">
    <location>
        <begin position="47"/>
        <end position="121"/>
    </location>
</feature>
<evidence type="ECO:0000313" key="2">
    <source>
        <dbReference type="EMBL" id="BBE41691.1"/>
    </source>
</evidence>
<dbReference type="AlphaFoldDB" id="A0A4P2VC72"/>
<dbReference type="PANTHER" id="PTHR22798">
    <property type="entry name" value="MCT-1 PROTEIN"/>
    <property type="match status" value="1"/>
</dbReference>
<dbReference type="InterPro" id="IPR015947">
    <property type="entry name" value="PUA-like_sf"/>
</dbReference>
<dbReference type="InterPro" id="IPR002478">
    <property type="entry name" value="PUA"/>
</dbReference>
<dbReference type="PROSITE" id="PS50890">
    <property type="entry name" value="PUA"/>
    <property type="match status" value="1"/>
</dbReference>
<name>A0A4P2VC72_9ARCH</name>
<dbReference type="SUPFAM" id="SSF88697">
    <property type="entry name" value="PUA domain-like"/>
    <property type="match status" value="1"/>
</dbReference>
<keyword evidence="3" id="KW-1185">Reference proteome</keyword>
<dbReference type="PANTHER" id="PTHR22798:SF0">
    <property type="entry name" value="MALIGNANT T-CELL-AMPLIFIED SEQUENCE 1"/>
    <property type="match status" value="1"/>
</dbReference>
<accession>A0A4P2VC72</accession>
<dbReference type="Pfam" id="PF01472">
    <property type="entry name" value="PUA"/>
    <property type="match status" value="1"/>
</dbReference>
<sequence>MTPLAELDSEGFAVVVTREGMMLVGIPEENIYVPVLTDADAIASIKGQVVVDEGAVRHVVNGANVMRPGIKEYTDFEAGDIVVVKEGMYGKPIAVGVALMPSRELASMSKGAVVRNVHHLRDGAWELLHDEDAKRLISKLVK</sequence>
<protein>
    <submittedName>
        <fullName evidence="2">Conserved protein with predicted RNA binding PUA domain</fullName>
    </submittedName>
</protein>
<evidence type="ECO:0000259" key="1">
    <source>
        <dbReference type="SMART" id="SM00359"/>
    </source>
</evidence>
<dbReference type="InterPro" id="IPR004521">
    <property type="entry name" value="Uncharacterised_CHP00451"/>
</dbReference>
<proteinExistence type="predicted"/>